<keyword evidence="8" id="KW-0418">Kinase</keyword>
<comment type="catalytic activity">
    <reaction evidence="11">
        <text>L-threonyl-[protein] + ATP = O-phospho-L-threonyl-[protein] + ADP + H(+)</text>
        <dbReference type="Rhea" id="RHEA:46608"/>
        <dbReference type="Rhea" id="RHEA-COMP:11060"/>
        <dbReference type="Rhea" id="RHEA-COMP:11605"/>
        <dbReference type="ChEBI" id="CHEBI:15378"/>
        <dbReference type="ChEBI" id="CHEBI:30013"/>
        <dbReference type="ChEBI" id="CHEBI:30616"/>
        <dbReference type="ChEBI" id="CHEBI:61977"/>
        <dbReference type="ChEBI" id="CHEBI:456216"/>
        <dbReference type="EC" id="2.7.11.24"/>
    </reaction>
</comment>
<dbReference type="Proteomes" id="UP000887575">
    <property type="component" value="Unassembled WGS sequence"/>
</dbReference>
<dbReference type="PROSITE" id="PS01351">
    <property type="entry name" value="MAPK"/>
    <property type="match status" value="1"/>
</dbReference>
<reference evidence="15" key="1">
    <citation type="submission" date="2024-02" db="UniProtKB">
        <authorList>
            <consortium name="WormBaseParasite"/>
        </authorList>
    </citation>
    <scope>IDENTIFICATION</scope>
</reference>
<keyword evidence="14" id="KW-1185">Reference proteome</keyword>
<dbReference type="PROSITE" id="PS50011">
    <property type="entry name" value="PROTEIN_KINASE_DOM"/>
    <property type="match status" value="1"/>
</dbReference>
<dbReference type="GO" id="GO:0005524">
    <property type="term" value="F:ATP binding"/>
    <property type="evidence" value="ECO:0007669"/>
    <property type="project" value="UniProtKB-KW"/>
</dbReference>
<comment type="cofactor">
    <cofactor evidence="1">
        <name>Mg(2+)</name>
        <dbReference type="ChEBI" id="CHEBI:18420"/>
    </cofactor>
</comment>
<keyword evidence="10" id="KW-0131">Cell cycle</keyword>
<dbReference type="GO" id="GO:0005737">
    <property type="term" value="C:cytoplasm"/>
    <property type="evidence" value="ECO:0007669"/>
    <property type="project" value="UniProtKB-ARBA"/>
</dbReference>
<evidence type="ECO:0000256" key="1">
    <source>
        <dbReference type="ARBA" id="ARBA00001946"/>
    </source>
</evidence>
<evidence type="ECO:0000256" key="7">
    <source>
        <dbReference type="ARBA" id="ARBA00022741"/>
    </source>
</evidence>
<name>A0AAF3EE67_9BILA</name>
<dbReference type="InterPro" id="IPR008271">
    <property type="entry name" value="Ser/Thr_kinase_AS"/>
</dbReference>
<dbReference type="WBParaSite" id="MBELARI_LOCUS12206">
    <property type="protein sequence ID" value="MBELARI_LOCUS12206"/>
    <property type="gene ID" value="MBELARI_LOCUS12206"/>
</dbReference>
<keyword evidence="5" id="KW-0597">Phosphoprotein</keyword>
<evidence type="ECO:0000313" key="14">
    <source>
        <dbReference type="Proteomes" id="UP000887575"/>
    </source>
</evidence>
<dbReference type="SUPFAM" id="SSF56112">
    <property type="entry name" value="Protein kinase-like (PK-like)"/>
    <property type="match status" value="1"/>
</dbReference>
<dbReference type="AlphaFoldDB" id="A0AAF3EE67"/>
<keyword evidence="6" id="KW-0808">Transferase</keyword>
<evidence type="ECO:0000313" key="15">
    <source>
        <dbReference type="WBParaSite" id="MBELARI_LOCUS12206"/>
    </source>
</evidence>
<dbReference type="PROSITE" id="PS00108">
    <property type="entry name" value="PROTEIN_KINASE_ST"/>
    <property type="match status" value="1"/>
</dbReference>
<dbReference type="Gene3D" id="1.10.510.10">
    <property type="entry name" value="Transferase(Phosphotransferase) domain 1"/>
    <property type="match status" value="1"/>
</dbReference>
<dbReference type="EC" id="2.7.11.24" evidence="3"/>
<dbReference type="GO" id="GO:0004707">
    <property type="term" value="F:MAP kinase activity"/>
    <property type="evidence" value="ECO:0007669"/>
    <property type="project" value="UniProtKB-EC"/>
</dbReference>
<dbReference type="InterPro" id="IPR008349">
    <property type="entry name" value="MAPK_ERK1/2"/>
</dbReference>
<comment type="catalytic activity">
    <reaction evidence="12">
        <text>L-seryl-[protein] + ATP = O-phospho-L-seryl-[protein] + ADP + H(+)</text>
        <dbReference type="Rhea" id="RHEA:17989"/>
        <dbReference type="Rhea" id="RHEA-COMP:9863"/>
        <dbReference type="Rhea" id="RHEA-COMP:11604"/>
        <dbReference type="ChEBI" id="CHEBI:15378"/>
        <dbReference type="ChEBI" id="CHEBI:29999"/>
        <dbReference type="ChEBI" id="CHEBI:30616"/>
        <dbReference type="ChEBI" id="CHEBI:83421"/>
        <dbReference type="ChEBI" id="CHEBI:456216"/>
        <dbReference type="EC" id="2.7.11.24"/>
    </reaction>
</comment>
<evidence type="ECO:0000256" key="11">
    <source>
        <dbReference type="ARBA" id="ARBA00047592"/>
    </source>
</evidence>
<evidence type="ECO:0000256" key="10">
    <source>
        <dbReference type="ARBA" id="ARBA00023306"/>
    </source>
</evidence>
<proteinExistence type="inferred from homology"/>
<accession>A0AAF3EE67</accession>
<evidence type="ECO:0000256" key="5">
    <source>
        <dbReference type="ARBA" id="ARBA00022553"/>
    </source>
</evidence>
<dbReference type="CDD" id="cd07849">
    <property type="entry name" value="STKc_ERK1_2_like"/>
    <property type="match status" value="1"/>
</dbReference>
<dbReference type="InterPro" id="IPR050117">
    <property type="entry name" value="MAPK"/>
</dbReference>
<sequence length="435" mass="50514">MYWVDANGDHPQQMMDHHAANEQQRALFEYYMNNQRHHTRGAVARAQAAAVSAMNTMQPHQQFHPFQQQLPMVEEVKGKRYEVGPRYHTLTYMGEGAYGTVVAAFDSHARKRVAIKKISPFEHQTFCQRTLRELRILRRFKHENIIDIQEIMIPSQINTMKDIYIVQCLMETDLYKLLKIHQLSADHVCYFLYQVLRGLKYIHSANVIHRDLKPSNLLLNNTCDLKICDFGLARVTDPQHDYTGYLTEYVATRWYRAPEIMLNARGYTKAIDIWSVGCILAEMLGRRPLFPGKHYLDQLNLILNVLGTPSREDLESIVNVKARAYLMSLPIKEKQLWHRLYPNASRNALDLLDKLLSFNPEKRITVEQALAHPYFAGYYDPTDEPTCGQPFTHEIELDNLPKDELKRLILEESELLHRGIIAEPEMLTPVSIDGK</sequence>
<organism evidence="14 15">
    <name type="scientific">Mesorhabditis belari</name>
    <dbReference type="NCBI Taxonomy" id="2138241"/>
    <lineage>
        <taxon>Eukaryota</taxon>
        <taxon>Metazoa</taxon>
        <taxon>Ecdysozoa</taxon>
        <taxon>Nematoda</taxon>
        <taxon>Chromadorea</taxon>
        <taxon>Rhabditida</taxon>
        <taxon>Rhabditina</taxon>
        <taxon>Rhabditomorpha</taxon>
        <taxon>Rhabditoidea</taxon>
        <taxon>Rhabditidae</taxon>
        <taxon>Mesorhabditinae</taxon>
        <taxon>Mesorhabditis</taxon>
    </lineage>
</organism>
<evidence type="ECO:0000256" key="6">
    <source>
        <dbReference type="ARBA" id="ARBA00022679"/>
    </source>
</evidence>
<evidence type="ECO:0000256" key="12">
    <source>
        <dbReference type="ARBA" id="ARBA00048312"/>
    </source>
</evidence>
<evidence type="ECO:0000256" key="8">
    <source>
        <dbReference type="ARBA" id="ARBA00022777"/>
    </source>
</evidence>
<evidence type="ECO:0000259" key="13">
    <source>
        <dbReference type="PROSITE" id="PS50011"/>
    </source>
</evidence>
<dbReference type="Pfam" id="PF00069">
    <property type="entry name" value="Pkinase"/>
    <property type="match status" value="1"/>
</dbReference>
<evidence type="ECO:0000256" key="2">
    <source>
        <dbReference type="ARBA" id="ARBA00008832"/>
    </source>
</evidence>
<dbReference type="FunFam" id="3.30.200.20:FF:000046">
    <property type="entry name" value="Mitogen-activated protein kinase"/>
    <property type="match status" value="1"/>
</dbReference>
<keyword evidence="4" id="KW-0723">Serine/threonine-protein kinase</keyword>
<evidence type="ECO:0000256" key="9">
    <source>
        <dbReference type="ARBA" id="ARBA00022840"/>
    </source>
</evidence>
<keyword evidence="9" id="KW-0067">ATP-binding</keyword>
<comment type="similarity">
    <text evidence="2">Belongs to the protein kinase superfamily. CMGC Ser/Thr protein kinase family. MAP kinase subfamily.</text>
</comment>
<feature type="domain" description="Protein kinase" evidence="13">
    <location>
        <begin position="87"/>
        <end position="375"/>
    </location>
</feature>
<dbReference type="InterPro" id="IPR011009">
    <property type="entry name" value="Kinase-like_dom_sf"/>
</dbReference>
<dbReference type="Gene3D" id="3.30.200.20">
    <property type="entry name" value="Phosphorylase Kinase, domain 1"/>
    <property type="match status" value="1"/>
</dbReference>
<dbReference type="PRINTS" id="PR01770">
    <property type="entry name" value="ERK1ERK2MAPK"/>
</dbReference>
<dbReference type="InterPro" id="IPR000719">
    <property type="entry name" value="Prot_kinase_dom"/>
</dbReference>
<dbReference type="PANTHER" id="PTHR24055">
    <property type="entry name" value="MITOGEN-ACTIVATED PROTEIN KINASE"/>
    <property type="match status" value="1"/>
</dbReference>
<protein>
    <recommendedName>
        <fullName evidence="3">mitogen-activated protein kinase</fullName>
        <ecNumber evidence="3">2.7.11.24</ecNumber>
    </recommendedName>
</protein>
<dbReference type="InterPro" id="IPR003527">
    <property type="entry name" value="MAP_kinase_CS"/>
</dbReference>
<evidence type="ECO:0000256" key="3">
    <source>
        <dbReference type="ARBA" id="ARBA00012411"/>
    </source>
</evidence>
<dbReference type="FunFam" id="1.10.510.10:FF:000624">
    <property type="entry name" value="Mitogen-activated protein kinase"/>
    <property type="match status" value="1"/>
</dbReference>
<dbReference type="SMART" id="SM00220">
    <property type="entry name" value="S_TKc"/>
    <property type="match status" value="1"/>
</dbReference>
<evidence type="ECO:0000256" key="4">
    <source>
        <dbReference type="ARBA" id="ARBA00022527"/>
    </source>
</evidence>
<keyword evidence="7" id="KW-0547">Nucleotide-binding</keyword>